<reference evidence="2 3" key="1">
    <citation type="submission" date="2017-09" db="EMBL/GenBank/DDBJ databases">
        <title>Comparative genomics of rhizobia isolated from Phaseolus vulgaris in China.</title>
        <authorList>
            <person name="Tong W."/>
        </authorList>
    </citation>
    <scope>NUCLEOTIDE SEQUENCE [LARGE SCALE GENOMIC DNA]</scope>
    <source>
        <strain evidence="2 3">Y27</strain>
    </source>
</reference>
<accession>A0ABX4JAV1</accession>
<dbReference type="Proteomes" id="UP000219972">
    <property type="component" value="Unassembled WGS sequence"/>
</dbReference>
<comment type="caution">
    <text evidence="2">The sequence shown here is derived from an EMBL/GenBank/DDBJ whole genome shotgun (WGS) entry which is preliminary data.</text>
</comment>
<evidence type="ECO:0000313" key="2">
    <source>
        <dbReference type="EMBL" id="PDS51890.1"/>
    </source>
</evidence>
<dbReference type="EMBL" id="NWSL01000006">
    <property type="protein sequence ID" value="PDS51890.1"/>
    <property type="molecule type" value="Genomic_DNA"/>
</dbReference>
<gene>
    <name evidence="2" type="ORF">CO662_12500</name>
</gene>
<name>A0ABX4JAV1_9HYPH</name>
<sequence>MDRTFPFIVGRDVASGGRTPTRPLLTKVRPPPTAEFSAIATAGMAADAARAAANSRDAMV</sequence>
<evidence type="ECO:0000313" key="3">
    <source>
        <dbReference type="Proteomes" id="UP000219972"/>
    </source>
</evidence>
<keyword evidence="3" id="KW-1185">Reference proteome</keyword>
<organism evidence="2 3">
    <name type="scientific">Rhizobium anhuiense</name>
    <dbReference type="NCBI Taxonomy" id="1184720"/>
    <lineage>
        <taxon>Bacteria</taxon>
        <taxon>Pseudomonadati</taxon>
        <taxon>Pseudomonadota</taxon>
        <taxon>Alphaproteobacteria</taxon>
        <taxon>Hyphomicrobiales</taxon>
        <taxon>Rhizobiaceae</taxon>
        <taxon>Rhizobium/Agrobacterium group</taxon>
        <taxon>Rhizobium</taxon>
    </lineage>
</organism>
<evidence type="ECO:0000256" key="1">
    <source>
        <dbReference type="SAM" id="MobiDB-lite"/>
    </source>
</evidence>
<proteinExistence type="predicted"/>
<feature type="region of interest" description="Disordered" evidence="1">
    <location>
        <begin position="1"/>
        <end position="29"/>
    </location>
</feature>
<protein>
    <submittedName>
        <fullName evidence="2">Uncharacterized protein</fullName>
    </submittedName>
</protein>